<sequence>MVVSQRVVFDDLWIHNSIVFVNRTSSFFGFKFITY</sequence>
<dbReference type="KEGG" id="ppi:YSA_09400"/>
<name>I3V286_PSEPU</name>
<organism evidence="1 2">
    <name type="scientific">Pseudomonas putida ND6</name>
    <dbReference type="NCBI Taxonomy" id="231023"/>
    <lineage>
        <taxon>Bacteria</taxon>
        <taxon>Pseudomonadati</taxon>
        <taxon>Pseudomonadota</taxon>
        <taxon>Gammaproteobacteria</taxon>
        <taxon>Pseudomonadales</taxon>
        <taxon>Pseudomonadaceae</taxon>
        <taxon>Pseudomonas</taxon>
    </lineage>
</organism>
<dbReference type="AlphaFoldDB" id="I3V286"/>
<dbReference type="Proteomes" id="UP000005268">
    <property type="component" value="Chromosome"/>
</dbReference>
<dbReference type="EMBL" id="CP003588">
    <property type="protein sequence ID" value="AFK71857.1"/>
    <property type="molecule type" value="Genomic_DNA"/>
</dbReference>
<gene>
    <name evidence="1" type="ORF">YSA_09400</name>
</gene>
<proteinExistence type="predicted"/>
<evidence type="ECO:0000313" key="2">
    <source>
        <dbReference type="Proteomes" id="UP000005268"/>
    </source>
</evidence>
<reference evidence="1 2" key="1">
    <citation type="journal article" date="2012" name="J. Bacteriol.">
        <title>Complete Genome Sequence of the Naphthalene-Degrading Pseudomonas putida Strain ND6.</title>
        <authorList>
            <person name="Li S."/>
            <person name="Zhao H."/>
            <person name="Li Y."/>
            <person name="Niu S."/>
            <person name="Cai B."/>
        </authorList>
    </citation>
    <scope>NUCLEOTIDE SEQUENCE [LARGE SCALE GENOMIC DNA]</scope>
    <source>
        <strain evidence="1 2">ND6</strain>
    </source>
</reference>
<dbReference type="HOGENOM" id="CLU_3366713_0_0_6"/>
<accession>I3V286</accession>
<protein>
    <submittedName>
        <fullName evidence="1">Uncharacterized protein</fullName>
    </submittedName>
</protein>
<evidence type="ECO:0000313" key="1">
    <source>
        <dbReference type="EMBL" id="AFK71857.1"/>
    </source>
</evidence>